<evidence type="ECO:0000313" key="1">
    <source>
        <dbReference type="EMBL" id="TWU51571.1"/>
    </source>
</evidence>
<accession>A0A5C6EWG6</accession>
<name>A0A5C6EWG6_9BACT</name>
<dbReference type="Proteomes" id="UP000317977">
    <property type="component" value="Unassembled WGS sequence"/>
</dbReference>
<dbReference type="EMBL" id="SJPX01000003">
    <property type="protein sequence ID" value="TWU51571.1"/>
    <property type="molecule type" value="Genomic_DNA"/>
</dbReference>
<sequence length="75" mass="8128">MMGCFGWRGSPMAIDTGSVRIGHSTDVAIAKTLFRTVVSRRDAVWPPAYFRLPTNGLLLGRLSVGYNAFNTAGKP</sequence>
<gene>
    <name evidence="1" type="ORF">Poly59_31640</name>
</gene>
<protein>
    <submittedName>
        <fullName evidence="1">Uncharacterized protein</fullName>
    </submittedName>
</protein>
<organism evidence="1 2">
    <name type="scientific">Rubripirellula reticaptiva</name>
    <dbReference type="NCBI Taxonomy" id="2528013"/>
    <lineage>
        <taxon>Bacteria</taxon>
        <taxon>Pseudomonadati</taxon>
        <taxon>Planctomycetota</taxon>
        <taxon>Planctomycetia</taxon>
        <taxon>Pirellulales</taxon>
        <taxon>Pirellulaceae</taxon>
        <taxon>Rubripirellula</taxon>
    </lineage>
</organism>
<evidence type="ECO:0000313" key="2">
    <source>
        <dbReference type="Proteomes" id="UP000317977"/>
    </source>
</evidence>
<proteinExistence type="predicted"/>
<reference evidence="1 2" key="1">
    <citation type="submission" date="2019-02" db="EMBL/GenBank/DDBJ databases">
        <title>Deep-cultivation of Planctomycetes and their phenomic and genomic characterization uncovers novel biology.</title>
        <authorList>
            <person name="Wiegand S."/>
            <person name="Jogler M."/>
            <person name="Boedeker C."/>
            <person name="Pinto D."/>
            <person name="Vollmers J."/>
            <person name="Rivas-Marin E."/>
            <person name="Kohn T."/>
            <person name="Peeters S.H."/>
            <person name="Heuer A."/>
            <person name="Rast P."/>
            <person name="Oberbeckmann S."/>
            <person name="Bunk B."/>
            <person name="Jeske O."/>
            <person name="Meyerdierks A."/>
            <person name="Storesund J.E."/>
            <person name="Kallscheuer N."/>
            <person name="Luecker S."/>
            <person name="Lage O.M."/>
            <person name="Pohl T."/>
            <person name="Merkel B.J."/>
            <person name="Hornburger P."/>
            <person name="Mueller R.-W."/>
            <person name="Bruemmer F."/>
            <person name="Labrenz M."/>
            <person name="Spormann A.M."/>
            <person name="Op Den Camp H."/>
            <person name="Overmann J."/>
            <person name="Amann R."/>
            <person name="Jetten M.S.M."/>
            <person name="Mascher T."/>
            <person name="Medema M.H."/>
            <person name="Devos D.P."/>
            <person name="Kaster A.-K."/>
            <person name="Ovreas L."/>
            <person name="Rohde M."/>
            <person name="Galperin M.Y."/>
            <person name="Jogler C."/>
        </authorList>
    </citation>
    <scope>NUCLEOTIDE SEQUENCE [LARGE SCALE GENOMIC DNA]</scope>
    <source>
        <strain evidence="1 2">Poly59</strain>
    </source>
</reference>
<keyword evidence="2" id="KW-1185">Reference proteome</keyword>
<comment type="caution">
    <text evidence="1">The sequence shown here is derived from an EMBL/GenBank/DDBJ whole genome shotgun (WGS) entry which is preliminary data.</text>
</comment>
<dbReference type="AlphaFoldDB" id="A0A5C6EWG6"/>